<gene>
    <name evidence="1" type="ORF">GCM10007927_40920</name>
</gene>
<name>A0ABQ5VQK6_9RHOB</name>
<proteinExistence type="predicted"/>
<accession>A0ABQ5VQK6</accession>
<evidence type="ECO:0000313" key="1">
    <source>
        <dbReference type="EMBL" id="GLQ29288.1"/>
    </source>
</evidence>
<reference evidence="1" key="2">
    <citation type="submission" date="2023-01" db="EMBL/GenBank/DDBJ databases">
        <title>Draft genome sequence of Sulfitobacter pacificus strain NBRC 109915.</title>
        <authorList>
            <person name="Sun Q."/>
            <person name="Mori K."/>
        </authorList>
    </citation>
    <scope>NUCLEOTIDE SEQUENCE</scope>
    <source>
        <strain evidence="1">NBRC 109915</strain>
    </source>
</reference>
<comment type="caution">
    <text evidence="1">The sequence shown here is derived from an EMBL/GenBank/DDBJ whole genome shotgun (WGS) entry which is preliminary data.</text>
</comment>
<organism evidence="1 2">
    <name type="scientific">Sulfitobacter pacificus</name>
    <dbReference type="NCBI Taxonomy" id="1499314"/>
    <lineage>
        <taxon>Bacteria</taxon>
        <taxon>Pseudomonadati</taxon>
        <taxon>Pseudomonadota</taxon>
        <taxon>Alphaproteobacteria</taxon>
        <taxon>Rhodobacterales</taxon>
        <taxon>Roseobacteraceae</taxon>
        <taxon>Sulfitobacter</taxon>
    </lineage>
</organism>
<keyword evidence="2" id="KW-1185">Reference proteome</keyword>
<evidence type="ECO:0000313" key="2">
    <source>
        <dbReference type="Proteomes" id="UP001161388"/>
    </source>
</evidence>
<dbReference type="EMBL" id="BSNL01000020">
    <property type="protein sequence ID" value="GLQ29288.1"/>
    <property type="molecule type" value="Genomic_DNA"/>
</dbReference>
<reference evidence="1" key="1">
    <citation type="journal article" date="2014" name="Int. J. Syst. Evol. Microbiol.">
        <title>Complete genome of a new Firmicutes species belonging to the dominant human colonic microbiota ('Ruminococcus bicirculans') reveals two chromosomes and a selective capacity to utilize plant glucans.</title>
        <authorList>
            <consortium name="NISC Comparative Sequencing Program"/>
            <person name="Wegmann U."/>
            <person name="Louis P."/>
            <person name="Goesmann A."/>
            <person name="Henrissat B."/>
            <person name="Duncan S.H."/>
            <person name="Flint H.J."/>
        </authorList>
    </citation>
    <scope>NUCLEOTIDE SEQUENCE</scope>
    <source>
        <strain evidence="1">NBRC 109915</strain>
    </source>
</reference>
<protein>
    <recommendedName>
        <fullName evidence="3">Transposase</fullName>
    </recommendedName>
</protein>
<dbReference type="Proteomes" id="UP001161388">
    <property type="component" value="Unassembled WGS sequence"/>
</dbReference>
<evidence type="ECO:0008006" key="3">
    <source>
        <dbReference type="Google" id="ProtNLM"/>
    </source>
</evidence>
<sequence>MPRFWGQSDYAALKGELNQPYLVRSHRFQGNEVEFARGKRWQVRHKSNLFWHVPVAKQTAAMLSNEGRIKIWHRRLHEADDPVPARCVSDRDYGTSLYAIQRGYSFLDRFGKDIHV</sequence>